<dbReference type="EMBL" id="CP042467">
    <property type="protein sequence ID" value="QED26651.1"/>
    <property type="molecule type" value="Genomic_DNA"/>
</dbReference>
<dbReference type="Proteomes" id="UP000321595">
    <property type="component" value="Chromosome"/>
</dbReference>
<gene>
    <name evidence="2" type="ORF">FRD01_05195</name>
</gene>
<sequence>MDFKSIPERVGRSIDNTSWWILGFLAAWLALAPWPLGPEPHLVEKFGMLSRGELTRPIDIFDVFYHSIGLFVVGIKAWRASRRPDSGTT</sequence>
<dbReference type="RefSeq" id="WP_146958272.1">
    <property type="nucleotide sequence ID" value="NZ_CP042467.1"/>
</dbReference>
<reference evidence="2 3" key="1">
    <citation type="submission" date="2019-08" db="EMBL/GenBank/DDBJ databases">
        <authorList>
            <person name="Liang Q."/>
        </authorList>
    </citation>
    <scope>NUCLEOTIDE SEQUENCE [LARGE SCALE GENOMIC DNA]</scope>
    <source>
        <strain evidence="2 3">V1718</strain>
    </source>
</reference>
<dbReference type="OrthoDB" id="1467821at2"/>
<accession>A0A5B8XN84</accession>
<evidence type="ECO:0000313" key="2">
    <source>
        <dbReference type="EMBL" id="QED26651.1"/>
    </source>
</evidence>
<evidence type="ECO:0008006" key="4">
    <source>
        <dbReference type="Google" id="ProtNLM"/>
    </source>
</evidence>
<dbReference type="AlphaFoldDB" id="A0A5B8XN84"/>
<keyword evidence="1" id="KW-0472">Membrane</keyword>
<feature type="transmembrane region" description="Helical" evidence="1">
    <location>
        <begin position="57"/>
        <end position="75"/>
    </location>
</feature>
<proteinExistence type="predicted"/>
<protein>
    <recommendedName>
        <fullName evidence="4">RND transporter</fullName>
    </recommendedName>
</protein>
<name>A0A5B8XN84_9DELT</name>
<keyword evidence="1" id="KW-0812">Transmembrane</keyword>
<evidence type="ECO:0000313" key="3">
    <source>
        <dbReference type="Proteomes" id="UP000321595"/>
    </source>
</evidence>
<keyword evidence="1" id="KW-1133">Transmembrane helix</keyword>
<organism evidence="2 3">
    <name type="scientific">Microvenator marinus</name>
    <dbReference type="NCBI Taxonomy" id="2600177"/>
    <lineage>
        <taxon>Bacteria</taxon>
        <taxon>Deltaproteobacteria</taxon>
        <taxon>Bradymonadales</taxon>
        <taxon>Microvenatoraceae</taxon>
        <taxon>Microvenator</taxon>
    </lineage>
</organism>
<feature type="transmembrane region" description="Helical" evidence="1">
    <location>
        <begin position="20"/>
        <end position="37"/>
    </location>
</feature>
<evidence type="ECO:0000256" key="1">
    <source>
        <dbReference type="SAM" id="Phobius"/>
    </source>
</evidence>
<keyword evidence="3" id="KW-1185">Reference proteome</keyword>
<dbReference type="KEGG" id="bbae:FRD01_05195"/>